<evidence type="ECO:0000256" key="1">
    <source>
        <dbReference type="SAM" id="MobiDB-lite"/>
    </source>
</evidence>
<feature type="transmembrane region" description="Helical" evidence="2">
    <location>
        <begin position="122"/>
        <end position="141"/>
    </location>
</feature>
<evidence type="ECO:0008006" key="5">
    <source>
        <dbReference type="Google" id="ProtNLM"/>
    </source>
</evidence>
<name>A0ABV5TH68_9ACTN</name>
<evidence type="ECO:0000313" key="3">
    <source>
        <dbReference type="EMBL" id="MFB9678473.1"/>
    </source>
</evidence>
<keyword evidence="2" id="KW-0472">Membrane</keyword>
<evidence type="ECO:0000313" key="4">
    <source>
        <dbReference type="Proteomes" id="UP001589610"/>
    </source>
</evidence>
<gene>
    <name evidence="3" type="ORF">ACFFRH_23585</name>
</gene>
<dbReference type="Proteomes" id="UP001589610">
    <property type="component" value="Unassembled WGS sequence"/>
</dbReference>
<keyword evidence="4" id="KW-1185">Reference proteome</keyword>
<organism evidence="3 4">
    <name type="scientific">Streptosporangium vulgare</name>
    <dbReference type="NCBI Taxonomy" id="46190"/>
    <lineage>
        <taxon>Bacteria</taxon>
        <taxon>Bacillati</taxon>
        <taxon>Actinomycetota</taxon>
        <taxon>Actinomycetes</taxon>
        <taxon>Streptosporangiales</taxon>
        <taxon>Streptosporangiaceae</taxon>
        <taxon>Streptosporangium</taxon>
    </lineage>
</organism>
<dbReference type="EMBL" id="JBHMBS010000011">
    <property type="protein sequence ID" value="MFB9678473.1"/>
    <property type="molecule type" value="Genomic_DNA"/>
</dbReference>
<comment type="caution">
    <text evidence="3">The sequence shown here is derived from an EMBL/GenBank/DDBJ whole genome shotgun (WGS) entry which is preliminary data.</text>
</comment>
<protein>
    <recommendedName>
        <fullName evidence="5">DUF4367 domain-containing protein</fullName>
    </recommendedName>
</protein>
<keyword evidence="2" id="KW-0812">Transmembrane</keyword>
<sequence>MTSPDDLEARLLALGRSLDVPSPPPADVARAVRTRLESPLASETPALETPALEMPPLETPAPATTPEAPAPETSAPVPGTPAPGTPAPGTRVPEAPALPGGPGALRRGWEALRNGGRARRRAAVAAVAILVALLLGATPAGRAAVVEILRFAGVEFRTGGPGPLPSGVPQPLPGERRVTLERARELVAFPISLPAALGDPAEVRVSDGGRVVSLFWPGLRLDEYDGSLHLVFRKELGPPWPQETAVGGSTAQWIPVHHGLTYVPRSGGQAVIRPRPAGPTLIWQRERVGLRLEGVGELGRALEIARSVR</sequence>
<keyword evidence="2" id="KW-1133">Transmembrane helix</keyword>
<evidence type="ECO:0000256" key="2">
    <source>
        <dbReference type="SAM" id="Phobius"/>
    </source>
</evidence>
<dbReference type="RefSeq" id="WP_386159556.1">
    <property type="nucleotide sequence ID" value="NZ_JBHMBS010000011.1"/>
</dbReference>
<feature type="region of interest" description="Disordered" evidence="1">
    <location>
        <begin position="14"/>
        <end position="105"/>
    </location>
</feature>
<accession>A0ABV5TH68</accession>
<feature type="compositionally biased region" description="Low complexity" evidence="1">
    <location>
        <begin position="87"/>
        <end position="98"/>
    </location>
</feature>
<proteinExistence type="predicted"/>
<reference evidence="3 4" key="1">
    <citation type="submission" date="2024-09" db="EMBL/GenBank/DDBJ databases">
        <authorList>
            <person name="Sun Q."/>
            <person name="Mori K."/>
        </authorList>
    </citation>
    <scope>NUCLEOTIDE SEQUENCE [LARGE SCALE GENOMIC DNA]</scope>
    <source>
        <strain evidence="3 4">JCM 3028</strain>
    </source>
</reference>
<feature type="compositionally biased region" description="Low complexity" evidence="1">
    <location>
        <begin position="45"/>
        <end position="77"/>
    </location>
</feature>